<protein>
    <recommendedName>
        <fullName evidence="1">DUF8053 domain-containing protein</fullName>
    </recommendedName>
</protein>
<evidence type="ECO:0000313" key="2">
    <source>
        <dbReference type="EMBL" id="MFD1641454.1"/>
    </source>
</evidence>
<dbReference type="RefSeq" id="WP_256395149.1">
    <property type="nucleotide sequence ID" value="NZ_JANHDJ010000001.1"/>
</dbReference>
<evidence type="ECO:0000313" key="3">
    <source>
        <dbReference type="Proteomes" id="UP001597052"/>
    </source>
</evidence>
<sequence length="71" mass="7996">MIRTLREHDGTPLVALDKDELKMDGILPEDEDESVDQLMHIKRMGEGAWLIRPVVDGGPPDLGPIRDLYES</sequence>
<dbReference type="Proteomes" id="UP001597052">
    <property type="component" value="Unassembled WGS sequence"/>
</dbReference>
<organism evidence="2 3">
    <name type="scientific">Halohasta litorea</name>
    <dbReference type="NCBI Taxonomy" id="869891"/>
    <lineage>
        <taxon>Archaea</taxon>
        <taxon>Methanobacteriati</taxon>
        <taxon>Methanobacteriota</taxon>
        <taxon>Stenosarchaea group</taxon>
        <taxon>Halobacteria</taxon>
        <taxon>Halobacteriales</taxon>
        <taxon>Haloferacaceae</taxon>
        <taxon>Halohasta</taxon>
    </lineage>
</organism>
<dbReference type="Pfam" id="PF26227">
    <property type="entry name" value="DUF8053"/>
    <property type="match status" value="1"/>
</dbReference>
<feature type="domain" description="DUF8053" evidence="1">
    <location>
        <begin position="2"/>
        <end position="54"/>
    </location>
</feature>
<evidence type="ECO:0000259" key="1">
    <source>
        <dbReference type="Pfam" id="PF26227"/>
    </source>
</evidence>
<accession>A0ABD6D569</accession>
<dbReference type="AlphaFoldDB" id="A0ABD6D569"/>
<reference evidence="2 3" key="1">
    <citation type="journal article" date="2019" name="Int. J. Syst. Evol. Microbiol.">
        <title>The Global Catalogue of Microorganisms (GCM) 10K type strain sequencing project: providing services to taxonomists for standard genome sequencing and annotation.</title>
        <authorList>
            <consortium name="The Broad Institute Genomics Platform"/>
            <consortium name="The Broad Institute Genome Sequencing Center for Infectious Disease"/>
            <person name="Wu L."/>
            <person name="Ma J."/>
        </authorList>
    </citation>
    <scope>NUCLEOTIDE SEQUENCE [LARGE SCALE GENOMIC DNA]</scope>
    <source>
        <strain evidence="2 3">CGMCC 1.10593</strain>
    </source>
</reference>
<proteinExistence type="predicted"/>
<comment type="caution">
    <text evidence="2">The sequence shown here is derived from an EMBL/GenBank/DDBJ whole genome shotgun (WGS) entry which is preliminary data.</text>
</comment>
<name>A0ABD6D569_9EURY</name>
<keyword evidence="3" id="KW-1185">Reference proteome</keyword>
<gene>
    <name evidence="2" type="ORF">ACFSBW_06145</name>
</gene>
<dbReference type="InterPro" id="IPR058366">
    <property type="entry name" value="DUF8053"/>
</dbReference>
<dbReference type="EMBL" id="JBHUDM010000001">
    <property type="protein sequence ID" value="MFD1641454.1"/>
    <property type="molecule type" value="Genomic_DNA"/>
</dbReference>